<dbReference type="CDD" id="cd06241">
    <property type="entry name" value="M14-like"/>
    <property type="match status" value="1"/>
</dbReference>
<dbReference type="GO" id="GO:0004181">
    <property type="term" value="F:metallocarboxypeptidase activity"/>
    <property type="evidence" value="ECO:0007669"/>
    <property type="project" value="InterPro"/>
</dbReference>
<keyword evidence="7" id="KW-1185">Reference proteome</keyword>
<dbReference type="AlphaFoldDB" id="A0A6I6MPN8"/>
<evidence type="ECO:0000256" key="4">
    <source>
        <dbReference type="SAM" id="MobiDB-lite"/>
    </source>
</evidence>
<comment type="similarity">
    <text evidence="2 3">Belongs to the peptidase M14 family.</text>
</comment>
<feature type="domain" description="Peptidase M14" evidence="5">
    <location>
        <begin position="42"/>
        <end position="307"/>
    </location>
</feature>
<feature type="region of interest" description="Disordered" evidence="4">
    <location>
        <begin position="147"/>
        <end position="166"/>
    </location>
</feature>
<proteinExistence type="inferred from homology"/>
<dbReference type="GO" id="GO:0008270">
    <property type="term" value="F:zinc ion binding"/>
    <property type="evidence" value="ECO:0007669"/>
    <property type="project" value="InterPro"/>
</dbReference>
<sequence>MSAQLSAAPLPPAPEWHGASESLIVGADHPWITPAEANGFTETPNYAETRAWIERLAAASPMIRIESFGRSPQGRELFVVFATADGEDLDHDKPTLFVQAGIHPGEIDGKDAMFMLLRDIAFGEKRALLDRVNLVFVPIFNVDGHERASPYNRPNQRGPSNQGWRNTAQNLNLNRDYTKLDAPETRAMLALLQSVRPDLYIDVHVTDGMDYQYDITYGFMGRDRSYAASPHIARWLNQHFRPEVDEALDRNGHVPADLIFANNDRDLAEGLAAFTFSPRFSQSYGDMVGMPSVLIENHSLKPYRQRVLGTYVLLEESLRLLARHGGSLRSAVAADARERPRTLPVGWTQTEAPISQRPFLPIEHESYRSTASGAEETRWIGRNAAPTRMPQYGQESTITLQRPRAYWVPATKQDVITVLRLHGIQFETITEARTVNIELLRLPQARAGVAPVEGRTRVTAGEPDRITREEWMPPGSIRVPTDQPLGDLAMILLEPQSEDSFFAWGFFNEILQRVEYLEAYALAPMADEMLANDAALRAEFEAKLATDPAFAADPDARLAWFYARSPYYDTRYQLYPVGIER</sequence>
<gene>
    <name evidence="6" type="ORF">DSM104635_02978</name>
</gene>
<organism evidence="6 7">
    <name type="scientific">Terricaulis silvestris</name>
    <dbReference type="NCBI Taxonomy" id="2686094"/>
    <lineage>
        <taxon>Bacteria</taxon>
        <taxon>Pseudomonadati</taxon>
        <taxon>Pseudomonadota</taxon>
        <taxon>Alphaproteobacteria</taxon>
        <taxon>Caulobacterales</taxon>
        <taxon>Caulobacteraceae</taxon>
        <taxon>Terricaulis</taxon>
    </lineage>
</organism>
<dbReference type="Gene3D" id="3.40.630.10">
    <property type="entry name" value="Zn peptidases"/>
    <property type="match status" value="1"/>
</dbReference>
<dbReference type="GO" id="GO:0006508">
    <property type="term" value="P:proteolysis"/>
    <property type="evidence" value="ECO:0007669"/>
    <property type="project" value="InterPro"/>
</dbReference>
<comment type="cofactor">
    <cofactor evidence="1">
        <name>Zn(2+)</name>
        <dbReference type="ChEBI" id="CHEBI:29105"/>
    </cofactor>
</comment>
<evidence type="ECO:0000259" key="5">
    <source>
        <dbReference type="PROSITE" id="PS52035"/>
    </source>
</evidence>
<dbReference type="RefSeq" id="WP_158766930.1">
    <property type="nucleotide sequence ID" value="NZ_CP047045.1"/>
</dbReference>
<name>A0A6I6MPN8_9CAUL</name>
<feature type="compositionally biased region" description="Polar residues" evidence="4">
    <location>
        <begin position="152"/>
        <end position="166"/>
    </location>
</feature>
<dbReference type="PANTHER" id="PTHR11705:SF145">
    <property type="entry name" value="PEPTIDASE M14 CARBOXYPEPTIDASE A DOMAIN-CONTAINING PROTEIN"/>
    <property type="match status" value="1"/>
</dbReference>
<accession>A0A6I6MPN8</accession>
<dbReference type="Proteomes" id="UP000431269">
    <property type="component" value="Chromosome"/>
</dbReference>
<dbReference type="SMART" id="SM00631">
    <property type="entry name" value="Zn_pept"/>
    <property type="match status" value="1"/>
</dbReference>
<dbReference type="GO" id="GO:0005615">
    <property type="term" value="C:extracellular space"/>
    <property type="evidence" value="ECO:0007669"/>
    <property type="project" value="TreeGrafter"/>
</dbReference>
<comment type="caution">
    <text evidence="3">Lacks conserved residue(s) required for the propagation of feature annotation.</text>
</comment>
<keyword evidence="6" id="KW-0121">Carboxypeptidase</keyword>
<evidence type="ECO:0000256" key="1">
    <source>
        <dbReference type="ARBA" id="ARBA00001947"/>
    </source>
</evidence>
<protein>
    <submittedName>
        <fullName evidence="6">Zinc carboxypeptidase</fullName>
    </submittedName>
</protein>
<evidence type="ECO:0000313" key="6">
    <source>
        <dbReference type="EMBL" id="QGZ96121.1"/>
    </source>
</evidence>
<keyword evidence="6" id="KW-0378">Hydrolase</keyword>
<reference evidence="7" key="1">
    <citation type="submission" date="2019-12" db="EMBL/GenBank/DDBJ databases">
        <title>Complete genome of Terracaulis silvestris 0127_4.</title>
        <authorList>
            <person name="Vieira S."/>
            <person name="Riedel T."/>
            <person name="Sproer C."/>
            <person name="Pascual J."/>
            <person name="Boedeker C."/>
            <person name="Overmann J."/>
        </authorList>
    </citation>
    <scope>NUCLEOTIDE SEQUENCE [LARGE SCALE GENOMIC DNA]</scope>
    <source>
        <strain evidence="7">0127_4</strain>
    </source>
</reference>
<dbReference type="SUPFAM" id="SSF53187">
    <property type="entry name" value="Zn-dependent exopeptidases"/>
    <property type="match status" value="1"/>
</dbReference>
<evidence type="ECO:0000256" key="3">
    <source>
        <dbReference type="PROSITE-ProRule" id="PRU01379"/>
    </source>
</evidence>
<evidence type="ECO:0000313" key="7">
    <source>
        <dbReference type="Proteomes" id="UP000431269"/>
    </source>
</evidence>
<dbReference type="EMBL" id="CP047045">
    <property type="protein sequence ID" value="QGZ96121.1"/>
    <property type="molecule type" value="Genomic_DNA"/>
</dbReference>
<dbReference type="PROSITE" id="PS52035">
    <property type="entry name" value="PEPTIDASE_M14"/>
    <property type="match status" value="1"/>
</dbReference>
<dbReference type="KEGG" id="tsv:DSM104635_02978"/>
<keyword evidence="6" id="KW-0645">Protease</keyword>
<dbReference type="PANTHER" id="PTHR11705">
    <property type="entry name" value="PROTEASE FAMILY M14 CARBOXYPEPTIDASE A,B"/>
    <property type="match status" value="1"/>
</dbReference>
<dbReference type="InterPro" id="IPR000834">
    <property type="entry name" value="Peptidase_M14"/>
</dbReference>
<evidence type="ECO:0000256" key="2">
    <source>
        <dbReference type="ARBA" id="ARBA00005988"/>
    </source>
</evidence>
<dbReference type="Pfam" id="PF00246">
    <property type="entry name" value="Peptidase_M14"/>
    <property type="match status" value="1"/>
</dbReference>